<sequence length="62" mass="7383">MTTKDQIIQELNQASESTLVKVLEFIHSLQNGEEREIDEEVWQAYLKSEQEREEVYRRLANS</sequence>
<name>A0ABV4XJM4_9CYAN</name>
<evidence type="ECO:0000313" key="2">
    <source>
        <dbReference type="Proteomes" id="UP001576784"/>
    </source>
</evidence>
<organism evidence="1 2">
    <name type="scientific">Floridaenema flaviceps BLCC-F50</name>
    <dbReference type="NCBI Taxonomy" id="3153642"/>
    <lineage>
        <taxon>Bacteria</taxon>
        <taxon>Bacillati</taxon>
        <taxon>Cyanobacteriota</taxon>
        <taxon>Cyanophyceae</taxon>
        <taxon>Oscillatoriophycideae</taxon>
        <taxon>Aerosakkonematales</taxon>
        <taxon>Aerosakkonemataceae</taxon>
        <taxon>Floridanema</taxon>
        <taxon>Floridanema flaviceps</taxon>
    </lineage>
</organism>
<evidence type="ECO:0000313" key="1">
    <source>
        <dbReference type="EMBL" id="MFB2891884.1"/>
    </source>
</evidence>
<dbReference type="EMBL" id="JBHFNR010000018">
    <property type="protein sequence ID" value="MFB2891884.1"/>
    <property type="molecule type" value="Genomic_DNA"/>
</dbReference>
<gene>
    <name evidence="1" type="ORF">ACE1CI_02955</name>
</gene>
<keyword evidence="2" id="KW-1185">Reference proteome</keyword>
<dbReference type="Proteomes" id="UP001576784">
    <property type="component" value="Unassembled WGS sequence"/>
</dbReference>
<reference evidence="1 2" key="1">
    <citation type="submission" date="2024-09" db="EMBL/GenBank/DDBJ databases">
        <title>Floridaenema gen nov. (Aerosakkonemataceae, Aerosakkonematales ord. nov., Cyanobacteria) from benthic tropical and subtropical fresh waters, with the description of four new species.</title>
        <authorList>
            <person name="Moretto J.A."/>
            <person name="Berthold D.E."/>
            <person name="Lefler F.W."/>
            <person name="Huang I.-S."/>
            <person name="Laughinghouse H. IV."/>
        </authorList>
    </citation>
    <scope>NUCLEOTIDE SEQUENCE [LARGE SCALE GENOMIC DNA]</scope>
    <source>
        <strain evidence="1 2">BLCC-F50</strain>
    </source>
</reference>
<dbReference type="RefSeq" id="WP_413261560.1">
    <property type="nucleotide sequence ID" value="NZ_JBHFNR010000018.1"/>
</dbReference>
<comment type="caution">
    <text evidence="1">The sequence shown here is derived from an EMBL/GenBank/DDBJ whole genome shotgun (WGS) entry which is preliminary data.</text>
</comment>
<proteinExistence type="predicted"/>
<accession>A0ABV4XJM4</accession>
<protein>
    <submittedName>
        <fullName evidence="1">DUF2281 domain-containing protein</fullName>
    </submittedName>
</protein>